<keyword evidence="9" id="KW-1133">Transmembrane helix</keyword>
<evidence type="ECO:0000256" key="6">
    <source>
        <dbReference type="ARBA" id="ARBA00023136"/>
    </source>
</evidence>
<evidence type="ECO:0000256" key="4">
    <source>
        <dbReference type="ARBA" id="ARBA00022452"/>
    </source>
</evidence>
<keyword evidence="6 9" id="KW-0472">Membrane</keyword>
<keyword evidence="5 9" id="KW-0812">Transmembrane</keyword>
<evidence type="ECO:0000313" key="10">
    <source>
        <dbReference type="EMBL" id="GJG28643.1"/>
    </source>
</evidence>
<keyword evidence="3" id="KW-0813">Transport</keyword>
<evidence type="ECO:0000313" key="11">
    <source>
        <dbReference type="Proteomes" id="UP000887043"/>
    </source>
</evidence>
<evidence type="ECO:0000256" key="3">
    <source>
        <dbReference type="ARBA" id="ARBA00022448"/>
    </source>
</evidence>
<dbReference type="GO" id="GO:1990281">
    <property type="term" value="C:efflux pump complex"/>
    <property type="evidence" value="ECO:0007669"/>
    <property type="project" value="TreeGrafter"/>
</dbReference>
<comment type="subcellular location">
    <subcellularLocation>
        <location evidence="1">Cell outer membrane</location>
    </subcellularLocation>
</comment>
<dbReference type="RefSeq" id="WP_006283822.1">
    <property type="nucleotide sequence ID" value="NZ_BPTR01000001.1"/>
</dbReference>
<evidence type="ECO:0000256" key="7">
    <source>
        <dbReference type="ARBA" id="ARBA00023237"/>
    </source>
</evidence>
<dbReference type="InterPro" id="IPR003423">
    <property type="entry name" value="OMP_efflux"/>
</dbReference>
<evidence type="ECO:0000256" key="2">
    <source>
        <dbReference type="ARBA" id="ARBA00007613"/>
    </source>
</evidence>
<reference evidence="10" key="1">
    <citation type="submission" date="2021-08" db="EMBL/GenBank/DDBJ databases">
        <title>Prevotella lacticifex sp. nov., isolated from rumen of cow.</title>
        <authorList>
            <person name="Shinkai T."/>
            <person name="Ikeyama N."/>
            <person name="Kumagai M."/>
            <person name="Ohmori H."/>
            <person name="Sakamoto M."/>
            <person name="Ohkuma M."/>
            <person name="Mitsumori M."/>
        </authorList>
    </citation>
    <scope>NUCLEOTIDE SEQUENCE</scope>
    <source>
        <strain evidence="10">DSM 11371</strain>
    </source>
</reference>
<evidence type="ECO:0000256" key="8">
    <source>
        <dbReference type="SAM" id="Coils"/>
    </source>
</evidence>
<evidence type="ECO:0000256" key="9">
    <source>
        <dbReference type="SAM" id="Phobius"/>
    </source>
</evidence>
<dbReference type="GO" id="GO:0015288">
    <property type="term" value="F:porin activity"/>
    <property type="evidence" value="ECO:0007669"/>
    <property type="project" value="TreeGrafter"/>
</dbReference>
<feature type="transmembrane region" description="Helical" evidence="9">
    <location>
        <begin position="12"/>
        <end position="31"/>
    </location>
</feature>
<protein>
    <recommendedName>
        <fullName evidence="12">TolC family protein</fullName>
    </recommendedName>
</protein>
<accession>A0AA37MEL0</accession>
<gene>
    <name evidence="10" type="ORF">PRRU23_23430</name>
</gene>
<feature type="coiled-coil region" evidence="8">
    <location>
        <begin position="309"/>
        <end position="338"/>
    </location>
</feature>
<keyword evidence="4" id="KW-1134">Transmembrane beta strand</keyword>
<sequence>MKYSVLTYHEIILKAIVFLGGFFVAGLGLSAQTLDKNRLNIQSIGLKEAQDIALKNYPSMRAARLHTQSQQALTPSAFDLGETELSTGGEEIGKGNEATYTLIALRQNFDIFSIGAKKSFLQQQVKVAEAEEQVLEREIMRQVGIDYIHALVAHHRTQVYMHLDSIYSNFEKAAKWRYETGATSQLEYISAHQQTSQNRLAMRQALMNEKIALQNLNRWLGEKTSYCPKELILPDESNARLAEHPSVSLAREKVRLAEQQMKAERAEFLPKLYVQGGAQKIGDKSGYWQYEVGVSLPLFSKTRGAKAKSGQLQREAEQARLEQTQLQLQSELQTLKASDEKWSEQLNYYREVELPLANELQRVAIRSYQQGAISYMDFIQNIKEGIKVQLDYWDTYREYFSNRMNMLYY</sequence>
<comment type="caution">
    <text evidence="10">The sequence shown here is derived from an EMBL/GenBank/DDBJ whole genome shotgun (WGS) entry which is preliminary data.</text>
</comment>
<evidence type="ECO:0000256" key="5">
    <source>
        <dbReference type="ARBA" id="ARBA00022692"/>
    </source>
</evidence>
<proteinExistence type="inferred from homology"/>
<dbReference type="GO" id="GO:0015562">
    <property type="term" value="F:efflux transmembrane transporter activity"/>
    <property type="evidence" value="ECO:0007669"/>
    <property type="project" value="InterPro"/>
</dbReference>
<evidence type="ECO:0000256" key="1">
    <source>
        <dbReference type="ARBA" id="ARBA00004442"/>
    </source>
</evidence>
<dbReference type="PANTHER" id="PTHR30026:SF20">
    <property type="entry name" value="OUTER MEMBRANE PROTEIN TOLC"/>
    <property type="match status" value="1"/>
</dbReference>
<dbReference type="Proteomes" id="UP000887043">
    <property type="component" value="Unassembled WGS sequence"/>
</dbReference>
<organism evidence="10 11">
    <name type="scientific">Segatella bryantii</name>
    <name type="common">Prevotella bryantii</name>
    <dbReference type="NCBI Taxonomy" id="77095"/>
    <lineage>
        <taxon>Bacteria</taxon>
        <taxon>Pseudomonadati</taxon>
        <taxon>Bacteroidota</taxon>
        <taxon>Bacteroidia</taxon>
        <taxon>Bacteroidales</taxon>
        <taxon>Prevotellaceae</taxon>
        <taxon>Segatella</taxon>
    </lineage>
</organism>
<dbReference type="AlphaFoldDB" id="A0AA37MEL0"/>
<keyword evidence="8" id="KW-0175">Coiled coil</keyword>
<dbReference type="Gene3D" id="1.20.1600.10">
    <property type="entry name" value="Outer membrane efflux proteins (OEP)"/>
    <property type="match status" value="1"/>
</dbReference>
<evidence type="ECO:0008006" key="12">
    <source>
        <dbReference type="Google" id="ProtNLM"/>
    </source>
</evidence>
<keyword evidence="7" id="KW-0998">Cell outer membrane</keyword>
<dbReference type="EMBL" id="BPTR01000001">
    <property type="protein sequence ID" value="GJG28643.1"/>
    <property type="molecule type" value="Genomic_DNA"/>
</dbReference>
<dbReference type="PANTHER" id="PTHR30026">
    <property type="entry name" value="OUTER MEMBRANE PROTEIN TOLC"/>
    <property type="match status" value="1"/>
</dbReference>
<dbReference type="InterPro" id="IPR051906">
    <property type="entry name" value="TolC-like"/>
</dbReference>
<dbReference type="SUPFAM" id="SSF56954">
    <property type="entry name" value="Outer membrane efflux proteins (OEP)"/>
    <property type="match status" value="1"/>
</dbReference>
<dbReference type="Pfam" id="PF02321">
    <property type="entry name" value="OEP"/>
    <property type="match status" value="1"/>
</dbReference>
<comment type="similarity">
    <text evidence="2">Belongs to the outer membrane factor (OMF) (TC 1.B.17) family.</text>
</comment>
<dbReference type="GO" id="GO:0009279">
    <property type="term" value="C:cell outer membrane"/>
    <property type="evidence" value="ECO:0007669"/>
    <property type="project" value="UniProtKB-SubCell"/>
</dbReference>
<name>A0AA37MEL0_SEGBR</name>